<name>A0AA35U0B7_GEOBA</name>
<proteinExistence type="predicted"/>
<evidence type="ECO:0000313" key="1">
    <source>
        <dbReference type="EMBL" id="CAI8057167.1"/>
    </source>
</evidence>
<protein>
    <submittedName>
        <fullName evidence="1">Uncharacterized protein</fullName>
    </submittedName>
</protein>
<dbReference type="Proteomes" id="UP001174909">
    <property type="component" value="Unassembled WGS sequence"/>
</dbReference>
<dbReference type="EMBL" id="CASHTH010004423">
    <property type="protein sequence ID" value="CAI8057167.1"/>
    <property type="molecule type" value="Genomic_DNA"/>
</dbReference>
<accession>A0AA35U0B7</accession>
<reference evidence="1" key="1">
    <citation type="submission" date="2023-03" db="EMBL/GenBank/DDBJ databases">
        <authorList>
            <person name="Steffen K."/>
            <person name="Cardenas P."/>
        </authorList>
    </citation>
    <scope>NUCLEOTIDE SEQUENCE</scope>
</reference>
<gene>
    <name evidence="1" type="ORF">GBAR_LOCUS31135</name>
</gene>
<dbReference type="AlphaFoldDB" id="A0AA35U0B7"/>
<keyword evidence="2" id="KW-1185">Reference proteome</keyword>
<sequence length="177" mass="20550">MAAERGYYEITPEPSRNSDGTVLFRGSGDATLTVFGFENWKEFLSRGDRPLTEAEVERIEEAASVENFSVGGRIAVEWPDVELAFAMDDFVGRRKRKTPFIVSARQNFATIMHPFTITKPWMKFLGDKDNIRLNNYEWAFEQETDNFSEYKGHVKCGKEIFTTFQFSADWKYHYTHS</sequence>
<organism evidence="1 2">
    <name type="scientific">Geodia barretti</name>
    <name type="common">Barrett's horny sponge</name>
    <dbReference type="NCBI Taxonomy" id="519541"/>
    <lineage>
        <taxon>Eukaryota</taxon>
        <taxon>Metazoa</taxon>
        <taxon>Porifera</taxon>
        <taxon>Demospongiae</taxon>
        <taxon>Heteroscleromorpha</taxon>
        <taxon>Tetractinellida</taxon>
        <taxon>Astrophorina</taxon>
        <taxon>Geodiidae</taxon>
        <taxon>Geodia</taxon>
    </lineage>
</organism>
<evidence type="ECO:0000313" key="2">
    <source>
        <dbReference type="Proteomes" id="UP001174909"/>
    </source>
</evidence>
<comment type="caution">
    <text evidence="1">The sequence shown here is derived from an EMBL/GenBank/DDBJ whole genome shotgun (WGS) entry which is preliminary data.</text>
</comment>